<evidence type="ECO:0000256" key="1">
    <source>
        <dbReference type="SAM" id="MobiDB-lite"/>
    </source>
</evidence>
<evidence type="ECO:0000313" key="3">
    <source>
        <dbReference type="Proteomes" id="UP000095192"/>
    </source>
</evidence>
<dbReference type="VEuPathDB" id="ToxoDB:cyc_01711"/>
<gene>
    <name evidence="2" type="ORF">cyc_01711</name>
</gene>
<feature type="compositionally biased region" description="Low complexity" evidence="1">
    <location>
        <begin position="699"/>
        <end position="709"/>
    </location>
</feature>
<name>A0A1D3D7B0_9EIME</name>
<dbReference type="EMBL" id="JROU02000420">
    <property type="protein sequence ID" value="OEH79335.1"/>
    <property type="molecule type" value="Genomic_DNA"/>
</dbReference>
<feature type="compositionally biased region" description="Low complexity" evidence="1">
    <location>
        <begin position="723"/>
        <end position="741"/>
    </location>
</feature>
<feature type="region of interest" description="Disordered" evidence="1">
    <location>
        <begin position="655"/>
        <end position="679"/>
    </location>
</feature>
<evidence type="ECO:0000313" key="2">
    <source>
        <dbReference type="EMBL" id="OEH79335.1"/>
    </source>
</evidence>
<dbReference type="AlphaFoldDB" id="A0A1D3D7B0"/>
<feature type="region of interest" description="Disordered" evidence="1">
    <location>
        <begin position="785"/>
        <end position="810"/>
    </location>
</feature>
<protein>
    <submittedName>
        <fullName evidence="2">TBC domain-containing protein</fullName>
    </submittedName>
</protein>
<feature type="region of interest" description="Disordered" evidence="1">
    <location>
        <begin position="697"/>
        <end position="741"/>
    </location>
</feature>
<feature type="region of interest" description="Disordered" evidence="1">
    <location>
        <begin position="930"/>
        <end position="982"/>
    </location>
</feature>
<organism evidence="2 3">
    <name type="scientific">Cyclospora cayetanensis</name>
    <dbReference type="NCBI Taxonomy" id="88456"/>
    <lineage>
        <taxon>Eukaryota</taxon>
        <taxon>Sar</taxon>
        <taxon>Alveolata</taxon>
        <taxon>Apicomplexa</taxon>
        <taxon>Conoidasida</taxon>
        <taxon>Coccidia</taxon>
        <taxon>Eucoccidiorida</taxon>
        <taxon>Eimeriorina</taxon>
        <taxon>Eimeriidae</taxon>
        <taxon>Cyclospora</taxon>
    </lineage>
</organism>
<reference evidence="2 3" key="1">
    <citation type="journal article" date="2016" name="BMC Genomics">
        <title>Comparative genomics reveals Cyclospora cayetanensis possesses coccidia-like metabolism and invasion components but unique surface antigens.</title>
        <authorList>
            <person name="Liu S."/>
            <person name="Wang L."/>
            <person name="Zheng H."/>
            <person name="Xu Z."/>
            <person name="Roellig D.M."/>
            <person name="Li N."/>
            <person name="Frace M.A."/>
            <person name="Tang K."/>
            <person name="Arrowood M.J."/>
            <person name="Moss D.M."/>
            <person name="Zhang L."/>
            <person name="Feng Y."/>
            <person name="Xiao L."/>
        </authorList>
    </citation>
    <scope>NUCLEOTIDE SEQUENCE [LARGE SCALE GENOMIC DNA]</scope>
    <source>
        <strain evidence="2 3">CHN_HEN01</strain>
    </source>
</reference>
<feature type="compositionally biased region" description="Low complexity" evidence="1">
    <location>
        <begin position="786"/>
        <end position="802"/>
    </location>
</feature>
<accession>A0A1D3D7B0</accession>
<dbReference type="Proteomes" id="UP000095192">
    <property type="component" value="Unassembled WGS sequence"/>
</dbReference>
<proteinExistence type="predicted"/>
<feature type="region of interest" description="Disordered" evidence="1">
    <location>
        <begin position="466"/>
        <end position="504"/>
    </location>
</feature>
<keyword evidence="3" id="KW-1185">Reference proteome</keyword>
<comment type="caution">
    <text evidence="2">The sequence shown here is derived from an EMBL/GenBank/DDBJ whole genome shotgun (WGS) entry which is preliminary data.</text>
</comment>
<dbReference type="InParanoid" id="A0A1D3D7B0"/>
<sequence>MCCCCSTLPRCCSKSVVVAAVASAAAAAASPEVLANNVRLALALPQEEQLLDACCTAASRASEKCVALPSTSEEAAAAAATRAGEAATVPATLDAALTAVAPSRRGSAEAGASRNQTELLHYTNGSEAAKKEGQDVQQEGLLSLSTWLELLPSSEAEVAAARHTISLMQQEHEQSEKDKGPQSTSDAAEHWLDIHLIDGDMQRQRWLQPGGEDAHCDLEFAQLPTENTAGTRGLQASLHQAACLTPPTFPTEAAAATEALQQQRRQLAASALRHLLQFFLPAVSTALESLGGEGCWPHLPLVHSLALGRFSSAESALLSCECLLRLTAACKDSALGYLYFMLAHASLHRRDFAAAPQHLLNAHEPLDHCLFRPCPHCLLHSLRQQQQEDAEDLLECLAAKGNSAASTAHLERLSSLVAENEYPSASEGGLSHADAGTAAAELQEVTLLHGFLRQLHGQLTVPPYRGACDSSADTPDGSPLRSRGINSPSAGSSRSAFSSDSTSSSWLEGCSLQVLDLRGSKAKTIPEEAAVLLLQRLGCCISKHTLQNPSTPTDRSSKDALSPLASEAAGCKDSNSRFRIVVLLGSGAELASKRKTSARTGAEDTQEIPEEAAFRGLLQRNITGVLLLEGGTFALAAAATGADLLHQKALHALPAARSGGGSSKDDPSSPTASVREDLPASRQVPALSFLLTLLGGDSPQQQQPQGVQGADSPVPLQRRRQTAQSSSAGAVGSSQPERGSAAAAAAAELRWNAAGSSLRRDIAASGEKQMLLVQQILERLETTANQKEPVAPQQAEQQQKQQQHLRRPAGRGTSLIVFPLQETASAGFQRRMQLPSSGGSSRPIVSVRKPLPIRSMRQRRLASGAASRLQLSPRHAAAAAGTALRAPWAAMRRCRSSSSSLAGDVRNSGSKRLVAGCNFNGESMPLRGQRKSAARVLMQPPSGPLSECEAKQQQQQQHPRLFRRRSMLPSSPAVAEVRNSDS</sequence>
<feature type="compositionally biased region" description="Low complexity" evidence="1">
    <location>
        <begin position="487"/>
        <end position="504"/>
    </location>
</feature>